<dbReference type="PANTHER" id="PTHR43757:SF16">
    <property type="entry name" value="AMINOMETHYLTRANSFERASE, MITOCHONDRIAL"/>
    <property type="match status" value="1"/>
</dbReference>
<evidence type="ECO:0000313" key="2">
    <source>
        <dbReference type="EMBL" id="VEL38491.1"/>
    </source>
</evidence>
<protein>
    <recommendedName>
        <fullName evidence="1">Aminomethyltransferase C-terminal domain-containing protein</fullName>
    </recommendedName>
</protein>
<dbReference type="AlphaFoldDB" id="A0A3S5B799"/>
<dbReference type="Gene3D" id="2.40.30.110">
    <property type="entry name" value="Aminomethyltransferase beta-barrel domains"/>
    <property type="match status" value="2"/>
</dbReference>
<sequence length="128" mass="13802">MSEAAMLKMFYEIFHVSRLFKGGAPVFDPELGERIGTVTSGCISPCLNDSIAMAYVDSGAPVFDPELGEQIGTVTSGCISPCLNDSIAMAYVDSRKAKIGTTLMVEVMKKRIETRVTSLPFVPSHYAS</sequence>
<name>A0A3S5B799_9PLAT</name>
<reference evidence="2" key="1">
    <citation type="submission" date="2018-11" db="EMBL/GenBank/DDBJ databases">
        <authorList>
            <consortium name="Pathogen Informatics"/>
        </authorList>
    </citation>
    <scope>NUCLEOTIDE SEQUENCE</scope>
</reference>
<dbReference type="Pfam" id="PF08669">
    <property type="entry name" value="GCV_T_C"/>
    <property type="match status" value="1"/>
</dbReference>
<evidence type="ECO:0000259" key="1">
    <source>
        <dbReference type="Pfam" id="PF08669"/>
    </source>
</evidence>
<dbReference type="GO" id="GO:0005739">
    <property type="term" value="C:mitochondrion"/>
    <property type="evidence" value="ECO:0007669"/>
    <property type="project" value="TreeGrafter"/>
</dbReference>
<comment type="caution">
    <text evidence="2">The sequence shown here is derived from an EMBL/GenBank/DDBJ whole genome shotgun (WGS) entry which is preliminary data.</text>
</comment>
<dbReference type="EMBL" id="CAAALY010258078">
    <property type="protein sequence ID" value="VEL38491.1"/>
    <property type="molecule type" value="Genomic_DNA"/>
</dbReference>
<dbReference type="InterPro" id="IPR028896">
    <property type="entry name" value="GcvT/YgfZ/DmdA"/>
</dbReference>
<feature type="domain" description="Aminomethyltransferase C-terminal" evidence="1">
    <location>
        <begin position="59"/>
        <end position="122"/>
    </location>
</feature>
<dbReference type="PANTHER" id="PTHR43757">
    <property type="entry name" value="AMINOMETHYLTRANSFERASE"/>
    <property type="match status" value="1"/>
</dbReference>
<proteinExistence type="predicted"/>
<accession>A0A3S5B799</accession>
<dbReference type="InterPro" id="IPR029043">
    <property type="entry name" value="GcvT/YgfZ_C"/>
</dbReference>
<evidence type="ECO:0000313" key="3">
    <source>
        <dbReference type="Proteomes" id="UP000784294"/>
    </source>
</evidence>
<organism evidence="2 3">
    <name type="scientific">Protopolystoma xenopodis</name>
    <dbReference type="NCBI Taxonomy" id="117903"/>
    <lineage>
        <taxon>Eukaryota</taxon>
        <taxon>Metazoa</taxon>
        <taxon>Spiralia</taxon>
        <taxon>Lophotrochozoa</taxon>
        <taxon>Platyhelminthes</taxon>
        <taxon>Monogenea</taxon>
        <taxon>Polyopisthocotylea</taxon>
        <taxon>Polystomatidea</taxon>
        <taxon>Polystomatidae</taxon>
        <taxon>Protopolystoma</taxon>
    </lineage>
</organism>
<dbReference type="InterPro" id="IPR013977">
    <property type="entry name" value="GcvT_C"/>
</dbReference>
<gene>
    <name evidence="2" type="ORF">PXEA_LOCUS31931</name>
</gene>
<dbReference type="Proteomes" id="UP000784294">
    <property type="component" value="Unassembled WGS sequence"/>
</dbReference>
<keyword evidence="3" id="KW-1185">Reference proteome</keyword>
<dbReference type="OrthoDB" id="10263536at2759"/>
<dbReference type="SUPFAM" id="SSF101790">
    <property type="entry name" value="Aminomethyltransferase beta-barrel domain"/>
    <property type="match status" value="2"/>
</dbReference>